<dbReference type="AlphaFoldDB" id="A0A1I1XH12"/>
<evidence type="ECO:0000256" key="2">
    <source>
        <dbReference type="ARBA" id="ARBA00022980"/>
    </source>
</evidence>
<dbReference type="InterPro" id="IPR038584">
    <property type="entry name" value="Ribosomal_bL33_sf"/>
</dbReference>
<dbReference type="Proteomes" id="UP000198855">
    <property type="component" value="Unassembled WGS sequence"/>
</dbReference>
<dbReference type="GO" id="GO:1990904">
    <property type="term" value="C:ribonucleoprotein complex"/>
    <property type="evidence" value="ECO:0007669"/>
    <property type="project" value="UniProtKB-KW"/>
</dbReference>
<dbReference type="PANTHER" id="PTHR43168:SF2">
    <property type="entry name" value="LARGE RIBOSOMAL SUBUNIT PROTEIN BL33C"/>
    <property type="match status" value="1"/>
</dbReference>
<dbReference type="InterPro" id="IPR001705">
    <property type="entry name" value="Ribosomal_bL33"/>
</dbReference>
<evidence type="ECO:0000313" key="7">
    <source>
        <dbReference type="Proteomes" id="UP000198855"/>
    </source>
</evidence>
<evidence type="ECO:0000256" key="4">
    <source>
        <dbReference type="ARBA" id="ARBA00035176"/>
    </source>
</evidence>
<dbReference type="GO" id="GO:0005737">
    <property type="term" value="C:cytoplasm"/>
    <property type="evidence" value="ECO:0007669"/>
    <property type="project" value="UniProtKB-ARBA"/>
</dbReference>
<organism evidence="6 7">
    <name type="scientific">Paenibacillus catalpae</name>
    <dbReference type="NCBI Taxonomy" id="1045775"/>
    <lineage>
        <taxon>Bacteria</taxon>
        <taxon>Bacillati</taxon>
        <taxon>Bacillota</taxon>
        <taxon>Bacilli</taxon>
        <taxon>Bacillales</taxon>
        <taxon>Paenibacillaceae</taxon>
        <taxon>Paenibacillus</taxon>
    </lineage>
</organism>
<dbReference type="GO" id="GO:0005840">
    <property type="term" value="C:ribosome"/>
    <property type="evidence" value="ECO:0007669"/>
    <property type="project" value="UniProtKB-KW"/>
</dbReference>
<evidence type="ECO:0000256" key="3">
    <source>
        <dbReference type="ARBA" id="ARBA00023274"/>
    </source>
</evidence>
<evidence type="ECO:0000256" key="5">
    <source>
        <dbReference type="HAMAP-Rule" id="MF_00294"/>
    </source>
</evidence>
<comment type="similarity">
    <text evidence="1 5">Belongs to the bacterial ribosomal protein bL33 family.</text>
</comment>
<proteinExistence type="inferred from homology"/>
<dbReference type="HAMAP" id="MF_00294">
    <property type="entry name" value="Ribosomal_bL33"/>
    <property type="match status" value="1"/>
</dbReference>
<dbReference type="NCBIfam" id="NF001860">
    <property type="entry name" value="PRK00595.1"/>
    <property type="match status" value="1"/>
</dbReference>
<dbReference type="NCBIfam" id="NF001764">
    <property type="entry name" value="PRK00504.1"/>
    <property type="match status" value="1"/>
</dbReference>
<dbReference type="STRING" id="1045775.SAMN05216378_2192"/>
<gene>
    <name evidence="5" type="primary">rpmG</name>
    <name evidence="6" type="ORF">SAMN05216378_2192</name>
</gene>
<reference evidence="7" key="1">
    <citation type="submission" date="2016-10" db="EMBL/GenBank/DDBJ databases">
        <authorList>
            <person name="Varghese N."/>
            <person name="Submissions S."/>
        </authorList>
    </citation>
    <scope>NUCLEOTIDE SEQUENCE [LARGE SCALE GENOMIC DNA]</scope>
    <source>
        <strain evidence="7">CGMCC 1.10784</strain>
    </source>
</reference>
<dbReference type="PROSITE" id="PS00582">
    <property type="entry name" value="RIBOSOMAL_L33"/>
    <property type="match status" value="1"/>
</dbReference>
<dbReference type="InterPro" id="IPR018264">
    <property type="entry name" value="Ribosomal_bL33_CS"/>
</dbReference>
<dbReference type="Pfam" id="PF00471">
    <property type="entry name" value="Ribosomal_L33"/>
    <property type="match status" value="1"/>
</dbReference>
<dbReference type="PANTHER" id="PTHR43168">
    <property type="entry name" value="50S RIBOSOMAL PROTEIN L33, CHLOROPLASTIC"/>
    <property type="match status" value="1"/>
</dbReference>
<dbReference type="EMBL" id="FOMT01000002">
    <property type="protein sequence ID" value="SFE06647.1"/>
    <property type="molecule type" value="Genomic_DNA"/>
</dbReference>
<keyword evidence="3 5" id="KW-0687">Ribonucleoprotein</keyword>
<dbReference type="Gene3D" id="2.20.28.120">
    <property type="entry name" value="Ribosomal protein L33"/>
    <property type="match status" value="1"/>
</dbReference>
<dbReference type="InterPro" id="IPR011332">
    <property type="entry name" value="Ribosomal_zn-bd"/>
</dbReference>
<keyword evidence="2 5" id="KW-0689">Ribosomal protein</keyword>
<protein>
    <recommendedName>
        <fullName evidence="4 5">Large ribosomal subunit protein bL33</fullName>
    </recommendedName>
</protein>
<dbReference type="SUPFAM" id="SSF57829">
    <property type="entry name" value="Zn-binding ribosomal proteins"/>
    <property type="match status" value="1"/>
</dbReference>
<dbReference type="GO" id="GO:0006412">
    <property type="term" value="P:translation"/>
    <property type="evidence" value="ECO:0007669"/>
    <property type="project" value="UniProtKB-UniRule"/>
</dbReference>
<dbReference type="NCBIfam" id="TIGR01023">
    <property type="entry name" value="rpmG_bact"/>
    <property type="match status" value="1"/>
</dbReference>
<accession>A0A1I1XH12</accession>
<sequence length="53" mass="6225">MIIIMRVIITLACTECGARNYTTMKNKKNNPSRLELSKYCPSHKKMTLHRETR</sequence>
<keyword evidence="7" id="KW-1185">Reference proteome</keyword>
<evidence type="ECO:0000256" key="1">
    <source>
        <dbReference type="ARBA" id="ARBA00007596"/>
    </source>
</evidence>
<name>A0A1I1XH12_9BACL</name>
<dbReference type="GO" id="GO:0003735">
    <property type="term" value="F:structural constituent of ribosome"/>
    <property type="evidence" value="ECO:0007669"/>
    <property type="project" value="InterPro"/>
</dbReference>
<evidence type="ECO:0000313" key="6">
    <source>
        <dbReference type="EMBL" id="SFE06647.1"/>
    </source>
</evidence>